<dbReference type="AlphaFoldDB" id="A0A9P5ASM7"/>
<reference evidence="2" key="1">
    <citation type="journal article" date="2017" name="Mycologia">
        <title>Fusarium algeriense, sp. nov., a novel toxigenic crown rot pathogen of durum wheat from Algeria is nested in the Fusarium burgessii species complex.</title>
        <authorList>
            <person name="Laraba I."/>
            <person name="Keddad A."/>
            <person name="Boureghda H."/>
            <person name="Abdallah N."/>
            <person name="Vaughan M.M."/>
            <person name="Proctor R.H."/>
            <person name="Busman M."/>
            <person name="O'Donnell K."/>
        </authorList>
    </citation>
    <scope>NUCLEOTIDE SEQUENCE</scope>
    <source>
        <strain evidence="2">NRRL 25174</strain>
    </source>
</reference>
<evidence type="ECO:0000259" key="1">
    <source>
        <dbReference type="Pfam" id="PF06985"/>
    </source>
</evidence>
<protein>
    <recommendedName>
        <fullName evidence="1">Heterokaryon incompatibility domain-containing protein</fullName>
    </recommendedName>
</protein>
<reference evidence="2" key="2">
    <citation type="submission" date="2020-02" db="EMBL/GenBank/DDBJ databases">
        <title>Identification and distribution of gene clusters putatively required for synthesis of sphingolipid metabolism inhibitors in phylogenetically diverse species of the filamentous fungus Fusarium.</title>
        <authorList>
            <person name="Kim H.-S."/>
            <person name="Busman M."/>
            <person name="Brown D.W."/>
            <person name="Divon H."/>
            <person name="Uhlig S."/>
            <person name="Proctor R.H."/>
        </authorList>
    </citation>
    <scope>NUCLEOTIDE SEQUENCE</scope>
    <source>
        <strain evidence="2">NRRL 25174</strain>
    </source>
</reference>
<dbReference type="Pfam" id="PF06985">
    <property type="entry name" value="HET"/>
    <property type="match status" value="1"/>
</dbReference>
<dbReference type="PANTHER" id="PTHR33112">
    <property type="entry name" value="DOMAIN PROTEIN, PUTATIVE-RELATED"/>
    <property type="match status" value="1"/>
</dbReference>
<gene>
    <name evidence="2" type="ORF">FBEOM_2028</name>
</gene>
<evidence type="ECO:0000313" key="3">
    <source>
        <dbReference type="Proteomes" id="UP000730481"/>
    </source>
</evidence>
<proteinExistence type="predicted"/>
<accession>A0A9P5ASM7</accession>
<dbReference type="InterPro" id="IPR010730">
    <property type="entry name" value="HET"/>
</dbReference>
<sequence length="748" mass="85238">MSSNLCAPCRHAFLSTEPPVITPDTTVGHAPFHEAPWKAFQKRSDTSQDVTESVKDCDFCSFVVAFAAADQALGEYGAGSFADSVTKASSKRAQGEPFLAVWKYHQYTYEGHASADFGLRRHKAQYISGLDIRIFETAEIDKASKSTFSEASFECLSKWIKNCSENHQSCNKLHTRTGENKNWLPARLVQIVSDPEGVPETIKVVETNIDDSTCQNIEYATLSYCWGRQPFTKLLKSNMDSMTTTGMSVKDLPVTFRDAITVATRLGFEYIWIDALCIIQLDAEDWSLHSVTMAKVYSFSTINLAAAASSDAHGGLFRDRDPTGINGAKVNIKWPARELEGEYQLMPSDPWEKAVAKSPLLKRAWVFQERLLSRATVYFAHDMLYWECGELYASEIYPEGGPWDLHYRYKHFDVADRLPPGIQSVEDYRFKHVYTELLTREMREDESVTDEEMFLYVWASVVAQYSVGKLSKETDKLIAIDGVAEQMTSLVSRGHYLHGLWRLETLPLSLLWCTGTEETTPDIRVAPSWSWASVYTPVEFNFLFRAQTEPKVVAKVIDIIFPDDYDPENLAMSPSTALILYGPLTEVRFRSISRHALGPLHSSWWKSYYRMKDRIKALKPIDITPRLVFMGKGLKADYPCAIWLDREVPSGTRIFAFKIAEADIKHPWQDRLPSECGLILIPGEERGTYTRIGFFEIAVSKMHRDWADRKTSFKSLAKLREGIWRNSGIGERFYREKDENDRYTIKII</sequence>
<evidence type="ECO:0000313" key="2">
    <source>
        <dbReference type="EMBL" id="KAF4343984.1"/>
    </source>
</evidence>
<dbReference type="EMBL" id="PVQB02000069">
    <property type="protein sequence ID" value="KAF4343984.1"/>
    <property type="molecule type" value="Genomic_DNA"/>
</dbReference>
<name>A0A9P5ASM7_9HYPO</name>
<dbReference type="OrthoDB" id="5362512at2759"/>
<feature type="domain" description="Heterokaryon incompatibility" evidence="1">
    <location>
        <begin position="219"/>
        <end position="369"/>
    </location>
</feature>
<dbReference type="Proteomes" id="UP000730481">
    <property type="component" value="Unassembled WGS sequence"/>
</dbReference>
<organism evidence="2 3">
    <name type="scientific">Fusarium beomiforme</name>
    <dbReference type="NCBI Taxonomy" id="44412"/>
    <lineage>
        <taxon>Eukaryota</taxon>
        <taxon>Fungi</taxon>
        <taxon>Dikarya</taxon>
        <taxon>Ascomycota</taxon>
        <taxon>Pezizomycotina</taxon>
        <taxon>Sordariomycetes</taxon>
        <taxon>Hypocreomycetidae</taxon>
        <taxon>Hypocreales</taxon>
        <taxon>Nectriaceae</taxon>
        <taxon>Fusarium</taxon>
        <taxon>Fusarium burgessii species complex</taxon>
    </lineage>
</organism>
<dbReference type="PANTHER" id="PTHR33112:SF10">
    <property type="entry name" value="TOL"/>
    <property type="match status" value="1"/>
</dbReference>
<comment type="caution">
    <text evidence="2">The sequence shown here is derived from an EMBL/GenBank/DDBJ whole genome shotgun (WGS) entry which is preliminary data.</text>
</comment>
<keyword evidence="3" id="KW-1185">Reference proteome</keyword>